<evidence type="ECO:0000313" key="2">
    <source>
        <dbReference type="Proteomes" id="UP000663508"/>
    </source>
</evidence>
<dbReference type="KEGG" id="mind:mvi_54450"/>
<accession>A0A8H8WYW7</accession>
<dbReference type="EMBL" id="AP024145">
    <property type="protein sequence ID" value="BCM86984.1"/>
    <property type="molecule type" value="Genomic_DNA"/>
</dbReference>
<name>A0A8H8WYW7_9HYPH</name>
<reference evidence="1" key="1">
    <citation type="submission" date="2020-11" db="EMBL/GenBank/DDBJ databases">
        <title>Complete genome sequence of a novel pathogenic Methylobacterium strain isolated from rice in Vietnam.</title>
        <authorList>
            <person name="Lai K."/>
            <person name="Okazaki S."/>
            <person name="Higashi K."/>
            <person name="Mori H."/>
            <person name="Toyoda A."/>
            <person name="Kurokawa K."/>
        </authorList>
    </citation>
    <scope>NUCLEOTIDE SEQUENCE</scope>
    <source>
        <strain evidence="1">VL1</strain>
    </source>
</reference>
<protein>
    <submittedName>
        <fullName evidence="1">Uncharacterized protein</fullName>
    </submittedName>
</protein>
<proteinExistence type="predicted"/>
<dbReference type="AlphaFoldDB" id="A0A8H8WYW7"/>
<dbReference type="Proteomes" id="UP000663508">
    <property type="component" value="Chromosome"/>
</dbReference>
<sequence length="141" mass="14815">MIDWLIRPGAGSLRSGMSRVAVGGSSVNRAPRHGTPPTMCAICAARGGRGADVILGVDADTLTDADFSQSGHDPAGSAGAIEQALINRMTGRRHWAPASHVLHLKTPSQVPLPGAWPGQSPTRRDRVRISEEYSGRSVISV</sequence>
<evidence type="ECO:0000313" key="1">
    <source>
        <dbReference type="EMBL" id="BCM86984.1"/>
    </source>
</evidence>
<organism evidence="1 2">
    <name type="scientific">Methylobacterium indicum</name>
    <dbReference type="NCBI Taxonomy" id="1775910"/>
    <lineage>
        <taxon>Bacteria</taxon>
        <taxon>Pseudomonadati</taxon>
        <taxon>Pseudomonadota</taxon>
        <taxon>Alphaproteobacteria</taxon>
        <taxon>Hyphomicrobiales</taxon>
        <taxon>Methylobacteriaceae</taxon>
        <taxon>Methylobacterium</taxon>
    </lineage>
</organism>
<gene>
    <name evidence="1" type="ORF">mvi_54450</name>
</gene>